<sequence length="112" mass="12251">MTPPPKVAVHLDEREKAALVLRNTKNLVEDLAGVEVEVVAHADGVEPLRTGGPQAALMAQLAGRGVRFVVCENTLRSRNLSEKDFPGYVETVPSAIVELVVRQAEGWHYLRP</sequence>
<name>A0A0H1R2S6_9EURY</name>
<dbReference type="Gene3D" id="3.40.1260.10">
    <property type="entry name" value="DsrEFH-like"/>
    <property type="match status" value="1"/>
</dbReference>
<dbReference type="OrthoDB" id="57062at2157"/>
<organism evidence="1 2">
    <name type="scientific">Methanoculleus sediminis</name>
    <dbReference type="NCBI Taxonomy" id="1550566"/>
    <lineage>
        <taxon>Archaea</taxon>
        <taxon>Methanobacteriati</taxon>
        <taxon>Methanobacteriota</taxon>
        <taxon>Stenosarchaea group</taxon>
        <taxon>Methanomicrobia</taxon>
        <taxon>Methanomicrobiales</taxon>
        <taxon>Methanomicrobiaceae</taxon>
        <taxon>Methanoculleus</taxon>
    </lineage>
</organism>
<dbReference type="InterPro" id="IPR027396">
    <property type="entry name" value="DsrEFH-like"/>
</dbReference>
<comment type="caution">
    <text evidence="1">The sequence shown here is derived from an EMBL/GenBank/DDBJ whole genome shotgun (WGS) entry which is preliminary data.</text>
</comment>
<evidence type="ECO:0000313" key="1">
    <source>
        <dbReference type="EMBL" id="KLK89121.1"/>
    </source>
</evidence>
<reference evidence="1 2" key="1">
    <citation type="journal article" date="2015" name="Int. J. Syst. Evol. Microbiol.">
        <title>Methanoculleus sediminis sp. nov., a methanogen from sediments near a submarine mud volcano.</title>
        <authorList>
            <person name="Chen S.C."/>
            <person name="Chen M.F."/>
            <person name="Lai M.C."/>
            <person name="Weng C.Y."/>
            <person name="Wu S.Y."/>
            <person name="Lin S."/>
            <person name="Yang T.F."/>
            <person name="Chen P.C."/>
        </authorList>
    </citation>
    <scope>NUCLEOTIDE SEQUENCE [LARGE SCALE GENOMIC DNA]</scope>
    <source>
        <strain evidence="1 2">S3Fa</strain>
    </source>
</reference>
<dbReference type="AlphaFoldDB" id="A0A0H1R2S6"/>
<dbReference type="PANTHER" id="PTHR37691:SF1">
    <property type="entry name" value="BLR3518 PROTEIN"/>
    <property type="match status" value="1"/>
</dbReference>
<protein>
    <submittedName>
        <fullName evidence="1">Uncharacterized protein</fullName>
    </submittedName>
</protein>
<dbReference type="Pfam" id="PF02635">
    <property type="entry name" value="DsrE"/>
    <property type="match status" value="1"/>
</dbReference>
<proteinExistence type="predicted"/>
<dbReference type="SUPFAM" id="SSF75169">
    <property type="entry name" value="DsrEFH-like"/>
    <property type="match status" value="1"/>
</dbReference>
<dbReference type="RefSeq" id="WP_048179897.1">
    <property type="nucleotide sequence ID" value="NZ_JXOJ01000001.1"/>
</dbReference>
<keyword evidence="2" id="KW-1185">Reference proteome</keyword>
<dbReference type="PATRIC" id="fig|1550566.3.peg.290"/>
<dbReference type="PANTHER" id="PTHR37691">
    <property type="entry name" value="BLR3518 PROTEIN"/>
    <property type="match status" value="1"/>
</dbReference>
<dbReference type="EMBL" id="JXOJ01000001">
    <property type="protein sequence ID" value="KLK89121.1"/>
    <property type="molecule type" value="Genomic_DNA"/>
</dbReference>
<dbReference type="InterPro" id="IPR003787">
    <property type="entry name" value="Sulphur_relay_DsrE/F-like"/>
</dbReference>
<gene>
    <name evidence="1" type="ORF">SZ63_01365</name>
</gene>
<evidence type="ECO:0000313" key="2">
    <source>
        <dbReference type="Proteomes" id="UP000035301"/>
    </source>
</evidence>
<accession>A0A0H1R2S6</accession>
<dbReference type="Proteomes" id="UP000035301">
    <property type="component" value="Unassembled WGS sequence"/>
</dbReference>
<dbReference type="STRING" id="1550566.SZ63_01365"/>